<dbReference type="AlphaFoldDB" id="A0A0A9H0J1"/>
<proteinExistence type="predicted"/>
<reference evidence="1" key="2">
    <citation type="journal article" date="2015" name="Data Brief">
        <title>Shoot transcriptome of the giant reed, Arundo donax.</title>
        <authorList>
            <person name="Barrero R.A."/>
            <person name="Guerrero F.D."/>
            <person name="Moolhuijzen P."/>
            <person name="Goolsby J.A."/>
            <person name="Tidwell J."/>
            <person name="Bellgard S.E."/>
            <person name="Bellgard M.I."/>
        </authorList>
    </citation>
    <scope>NUCLEOTIDE SEQUENCE</scope>
    <source>
        <tissue evidence="1">Shoot tissue taken approximately 20 cm above the soil surface</tissue>
    </source>
</reference>
<protein>
    <submittedName>
        <fullName evidence="1">Uncharacterized protein</fullName>
    </submittedName>
</protein>
<reference evidence="1" key="1">
    <citation type="submission" date="2014-09" db="EMBL/GenBank/DDBJ databases">
        <authorList>
            <person name="Magalhaes I.L.F."/>
            <person name="Oliveira U."/>
            <person name="Santos F.R."/>
            <person name="Vidigal T.H.D.A."/>
            <person name="Brescovit A.D."/>
            <person name="Santos A.J."/>
        </authorList>
    </citation>
    <scope>NUCLEOTIDE SEQUENCE</scope>
    <source>
        <tissue evidence="1">Shoot tissue taken approximately 20 cm above the soil surface</tissue>
    </source>
</reference>
<evidence type="ECO:0000313" key="1">
    <source>
        <dbReference type="EMBL" id="JAE28351.1"/>
    </source>
</evidence>
<dbReference type="EMBL" id="GBRH01169545">
    <property type="protein sequence ID" value="JAE28351.1"/>
    <property type="molecule type" value="Transcribed_RNA"/>
</dbReference>
<accession>A0A0A9H0J1</accession>
<organism evidence="1">
    <name type="scientific">Arundo donax</name>
    <name type="common">Giant reed</name>
    <name type="synonym">Donax arundinaceus</name>
    <dbReference type="NCBI Taxonomy" id="35708"/>
    <lineage>
        <taxon>Eukaryota</taxon>
        <taxon>Viridiplantae</taxon>
        <taxon>Streptophyta</taxon>
        <taxon>Embryophyta</taxon>
        <taxon>Tracheophyta</taxon>
        <taxon>Spermatophyta</taxon>
        <taxon>Magnoliopsida</taxon>
        <taxon>Liliopsida</taxon>
        <taxon>Poales</taxon>
        <taxon>Poaceae</taxon>
        <taxon>PACMAD clade</taxon>
        <taxon>Arundinoideae</taxon>
        <taxon>Arundineae</taxon>
        <taxon>Arundo</taxon>
    </lineage>
</organism>
<name>A0A0A9H0J1_ARUDO</name>
<sequence length="67" mass="7889">MTVRAVNVGFCFNRRVKFKYSYRKQRMHLAFGVRGSMAQVTALCCSNMMLQCCNIRLLDIHMMHFSH</sequence>